<dbReference type="Proteomes" id="UP000028480">
    <property type="component" value="Unassembled WGS sequence"/>
</dbReference>
<accession>A0A077QHM6</accession>
<gene>
    <name evidence="1" type="ORF">XBI1_1730011</name>
</gene>
<name>A0A077QHM6_XENBV</name>
<proteinExistence type="predicted"/>
<reference evidence="1" key="1">
    <citation type="submission" date="2013-07" db="EMBL/GenBank/DDBJ databases">
        <title>Sub-species coevolution in mutualistic symbiosis.</title>
        <authorList>
            <person name="Murfin K."/>
            <person name="Klassen J."/>
            <person name="Lee M."/>
            <person name="Forst S."/>
            <person name="Stock P."/>
            <person name="Goodrich-Blair H."/>
        </authorList>
    </citation>
    <scope>NUCLEOTIDE SEQUENCE [LARGE SCALE GENOMIC DNA]</scope>
    <source>
        <strain evidence="1">Intermedium</strain>
    </source>
</reference>
<sequence length="52" mass="6179">MKKKALILYEDFVCDFVYQCELSERGQDEQCSMLNNNRTNFWVAETDDVIQP</sequence>
<comment type="caution">
    <text evidence="1">The sequence shown here is derived from an EMBL/GenBank/DDBJ whole genome shotgun (WGS) entry which is preliminary data.</text>
</comment>
<dbReference type="AlphaFoldDB" id="A0A077QHM6"/>
<evidence type="ECO:0000313" key="1">
    <source>
        <dbReference type="EMBL" id="CDH31786.1"/>
    </source>
</evidence>
<dbReference type="HOGENOM" id="CLU_3086269_0_0_6"/>
<protein>
    <submittedName>
        <fullName evidence="1">Uncharacterized protein</fullName>
    </submittedName>
</protein>
<organism evidence="1">
    <name type="scientific">Xenorhabdus bovienii str. Intermedium</name>
    <dbReference type="NCBI Taxonomy" id="1379677"/>
    <lineage>
        <taxon>Bacteria</taxon>
        <taxon>Pseudomonadati</taxon>
        <taxon>Pseudomonadota</taxon>
        <taxon>Gammaproteobacteria</taxon>
        <taxon>Enterobacterales</taxon>
        <taxon>Morganellaceae</taxon>
        <taxon>Xenorhabdus</taxon>
    </lineage>
</organism>
<dbReference type="EMBL" id="CBTB010000083">
    <property type="protein sequence ID" value="CDH31786.1"/>
    <property type="molecule type" value="Genomic_DNA"/>
</dbReference>